<feature type="region of interest" description="Disordered" evidence="1">
    <location>
        <begin position="57"/>
        <end position="93"/>
    </location>
</feature>
<name>A0A4Y2Q8D2_ARAVE</name>
<protein>
    <submittedName>
        <fullName evidence="2">Uncharacterized protein</fullName>
    </submittedName>
</protein>
<dbReference type="Proteomes" id="UP000499080">
    <property type="component" value="Unassembled WGS sequence"/>
</dbReference>
<evidence type="ECO:0000256" key="1">
    <source>
        <dbReference type="SAM" id="MobiDB-lite"/>
    </source>
</evidence>
<organism evidence="2 3">
    <name type="scientific">Araneus ventricosus</name>
    <name type="common">Orbweaver spider</name>
    <name type="synonym">Epeira ventricosa</name>
    <dbReference type="NCBI Taxonomy" id="182803"/>
    <lineage>
        <taxon>Eukaryota</taxon>
        <taxon>Metazoa</taxon>
        <taxon>Ecdysozoa</taxon>
        <taxon>Arthropoda</taxon>
        <taxon>Chelicerata</taxon>
        <taxon>Arachnida</taxon>
        <taxon>Araneae</taxon>
        <taxon>Araneomorphae</taxon>
        <taxon>Entelegynae</taxon>
        <taxon>Araneoidea</taxon>
        <taxon>Araneidae</taxon>
        <taxon>Araneus</taxon>
    </lineage>
</organism>
<gene>
    <name evidence="2" type="ORF">AVEN_64704_1</name>
</gene>
<evidence type="ECO:0000313" key="3">
    <source>
        <dbReference type="Proteomes" id="UP000499080"/>
    </source>
</evidence>
<keyword evidence="3" id="KW-1185">Reference proteome</keyword>
<reference evidence="2 3" key="1">
    <citation type="journal article" date="2019" name="Sci. Rep.">
        <title>Orb-weaving spider Araneus ventricosus genome elucidates the spidroin gene catalogue.</title>
        <authorList>
            <person name="Kono N."/>
            <person name="Nakamura H."/>
            <person name="Ohtoshi R."/>
            <person name="Moran D.A.P."/>
            <person name="Shinohara A."/>
            <person name="Yoshida Y."/>
            <person name="Fujiwara M."/>
            <person name="Mori M."/>
            <person name="Tomita M."/>
            <person name="Arakawa K."/>
        </authorList>
    </citation>
    <scope>NUCLEOTIDE SEQUENCE [LARGE SCALE GENOMIC DNA]</scope>
</reference>
<evidence type="ECO:0000313" key="2">
    <source>
        <dbReference type="EMBL" id="GBN58867.1"/>
    </source>
</evidence>
<dbReference type="EMBL" id="BGPR01013011">
    <property type="protein sequence ID" value="GBN58867.1"/>
    <property type="molecule type" value="Genomic_DNA"/>
</dbReference>
<accession>A0A4Y2Q8D2</accession>
<comment type="caution">
    <text evidence="2">The sequence shown here is derived from an EMBL/GenBank/DDBJ whole genome shotgun (WGS) entry which is preliminary data.</text>
</comment>
<sequence>MTFLYKAKNYLRAVAEELGIEVTEKMIKPQIIKAIMESEHFEEQLVLNMLEEEEEKRKEELKGKRRKEALEEERRKHEVEEMRKLKIGEEESR</sequence>
<dbReference type="AlphaFoldDB" id="A0A4Y2Q8D2"/>
<proteinExistence type="predicted"/>